<protein>
    <recommendedName>
        <fullName evidence="1">DUF7804 domain-containing protein</fullName>
    </recommendedName>
</protein>
<proteinExistence type="predicted"/>
<dbReference type="PROSITE" id="PS51257">
    <property type="entry name" value="PROKAR_LIPOPROTEIN"/>
    <property type="match status" value="1"/>
</dbReference>
<name>A0AAN7PXS4_9MYRT</name>
<comment type="caution">
    <text evidence="2">The sequence shown here is derived from an EMBL/GenBank/DDBJ whole genome shotgun (WGS) entry which is preliminary data.</text>
</comment>
<evidence type="ECO:0000313" key="2">
    <source>
        <dbReference type="EMBL" id="KAK4756047.1"/>
    </source>
</evidence>
<evidence type="ECO:0000313" key="3">
    <source>
        <dbReference type="Proteomes" id="UP001345219"/>
    </source>
</evidence>
<gene>
    <name evidence="2" type="ORF">SAY87_009804</name>
</gene>
<dbReference type="Pfam" id="PF25089">
    <property type="entry name" value="DUF7804"/>
    <property type="match status" value="1"/>
</dbReference>
<dbReference type="PANTHER" id="PTHR35127:SF1">
    <property type="entry name" value="GENOME ASSEMBLY, CHROMOSOME: A10"/>
    <property type="match status" value="1"/>
</dbReference>
<dbReference type="InterPro" id="IPR056706">
    <property type="entry name" value="DUF7804"/>
</dbReference>
<organism evidence="2 3">
    <name type="scientific">Trapa incisa</name>
    <dbReference type="NCBI Taxonomy" id="236973"/>
    <lineage>
        <taxon>Eukaryota</taxon>
        <taxon>Viridiplantae</taxon>
        <taxon>Streptophyta</taxon>
        <taxon>Embryophyta</taxon>
        <taxon>Tracheophyta</taxon>
        <taxon>Spermatophyta</taxon>
        <taxon>Magnoliopsida</taxon>
        <taxon>eudicotyledons</taxon>
        <taxon>Gunneridae</taxon>
        <taxon>Pentapetalae</taxon>
        <taxon>rosids</taxon>
        <taxon>malvids</taxon>
        <taxon>Myrtales</taxon>
        <taxon>Lythraceae</taxon>
        <taxon>Trapa</taxon>
    </lineage>
</organism>
<sequence length="248" mass="26950">MVSLGIRCGGCGGGSSSSCSFRRHAGIVNAQAKPRSLVISNHSRTLAGISGLSISSDHKKFRSLEAGGEVMEGRGGGSRAAVSDRRLDEWMTASVTHIVKSLPEAPLFVQVYERSHGGGRRSVSLKTETEVEAGYWDVVRAKWEGGEMPEPHGLIFVEELFDDDDDELQKPQDGHLEGADQMWGIVVQAKGKGSGCATAACYLLKTTRVPSGVGFCAVHFYLTKVRNFKEKAKSQLKKLWLVQRPDDE</sequence>
<feature type="domain" description="DUF7804" evidence="1">
    <location>
        <begin position="82"/>
        <end position="166"/>
    </location>
</feature>
<dbReference type="Proteomes" id="UP001345219">
    <property type="component" value="Chromosome 8"/>
</dbReference>
<dbReference type="PANTHER" id="PTHR35127">
    <property type="entry name" value="OS03G0736900 PROTEIN"/>
    <property type="match status" value="1"/>
</dbReference>
<reference evidence="2 3" key="1">
    <citation type="journal article" date="2023" name="Hortic Res">
        <title>Pangenome of water caltrop reveals structural variations and asymmetric subgenome divergence after allopolyploidization.</title>
        <authorList>
            <person name="Zhang X."/>
            <person name="Chen Y."/>
            <person name="Wang L."/>
            <person name="Yuan Y."/>
            <person name="Fang M."/>
            <person name="Shi L."/>
            <person name="Lu R."/>
            <person name="Comes H.P."/>
            <person name="Ma Y."/>
            <person name="Chen Y."/>
            <person name="Huang G."/>
            <person name="Zhou Y."/>
            <person name="Zheng Z."/>
            <person name="Qiu Y."/>
        </authorList>
    </citation>
    <scope>NUCLEOTIDE SEQUENCE [LARGE SCALE GENOMIC DNA]</scope>
    <source>
        <tissue evidence="2">Roots</tissue>
    </source>
</reference>
<keyword evidence="3" id="KW-1185">Reference proteome</keyword>
<accession>A0AAN7PXS4</accession>
<dbReference type="AlphaFoldDB" id="A0AAN7PXS4"/>
<dbReference type="EMBL" id="JAXIOK010000014">
    <property type="protein sequence ID" value="KAK4756047.1"/>
    <property type="molecule type" value="Genomic_DNA"/>
</dbReference>
<evidence type="ECO:0000259" key="1">
    <source>
        <dbReference type="Pfam" id="PF25089"/>
    </source>
</evidence>